<keyword evidence="1 5" id="KW-0808">Transferase</keyword>
<evidence type="ECO:0000259" key="4">
    <source>
        <dbReference type="PROSITE" id="PS51186"/>
    </source>
</evidence>
<dbReference type="GO" id="GO:0008999">
    <property type="term" value="F:protein-N-terminal-alanine acetyltransferase activity"/>
    <property type="evidence" value="ECO:0007669"/>
    <property type="project" value="TreeGrafter"/>
</dbReference>
<evidence type="ECO:0000256" key="2">
    <source>
        <dbReference type="ARBA" id="ARBA00023315"/>
    </source>
</evidence>
<evidence type="ECO:0000256" key="3">
    <source>
        <dbReference type="ARBA" id="ARBA00038502"/>
    </source>
</evidence>
<dbReference type="Gene3D" id="3.40.630.30">
    <property type="match status" value="1"/>
</dbReference>
<dbReference type="KEGG" id="abaw:D5400_17260"/>
<reference evidence="5 6" key="1">
    <citation type="submission" date="2018-09" db="EMBL/GenBank/DDBJ databases">
        <title>Marinorhizobium profundi gen. nov., sp. nov., isolated from a deep-sea sediment sample from the New Britain Trench and proposal of Marinorhizobiaceae fam. nov. in the order Rhizobiales of the class Alphaproteobacteria.</title>
        <authorList>
            <person name="Cao J."/>
        </authorList>
    </citation>
    <scope>NUCLEOTIDE SEQUENCE [LARGE SCALE GENOMIC DNA]</scope>
    <source>
        <strain evidence="5 6">WS11</strain>
    </source>
</reference>
<evidence type="ECO:0000313" key="5">
    <source>
        <dbReference type="EMBL" id="AZN73904.1"/>
    </source>
</evidence>
<feature type="domain" description="N-acetyltransferase" evidence="4">
    <location>
        <begin position="10"/>
        <end position="164"/>
    </location>
</feature>
<gene>
    <name evidence="5" type="ORF">D5400_17260</name>
</gene>
<dbReference type="PANTHER" id="PTHR43792:SF8">
    <property type="entry name" value="[RIBOSOMAL PROTEIN US5]-ALANINE N-ACETYLTRANSFERASE"/>
    <property type="match status" value="1"/>
</dbReference>
<accession>A0A3S9BAQ2</accession>
<dbReference type="PANTHER" id="PTHR43792">
    <property type="entry name" value="GNAT FAMILY, PUTATIVE (AFU_ORTHOLOGUE AFUA_3G00765)-RELATED-RELATED"/>
    <property type="match status" value="1"/>
</dbReference>
<dbReference type="InterPro" id="IPR051531">
    <property type="entry name" value="N-acetyltransferase"/>
</dbReference>
<sequence length="195" mass="22439">MRFPARSDFAAWRALRMESRAFLQPWEPSWAPDELSRVSFLGRIGRYERDFAEGHAIPMFLFRKSNDELMGGLTIGYIRRGAAQSCMVGYWMGERYAGQGHMSRALQALIPHIFMQLKLHRIEAACIPDNERSIRLLEKAGFRREGYMRGYLKIDGVWRDHLLYARLTNDAAAGRFETDPHSADIGSTVIKIEAR</sequence>
<dbReference type="InterPro" id="IPR000182">
    <property type="entry name" value="GNAT_dom"/>
</dbReference>
<organism evidence="5 6">
    <name type="scientific">Georhizobium profundi</name>
    <dbReference type="NCBI Taxonomy" id="2341112"/>
    <lineage>
        <taxon>Bacteria</taxon>
        <taxon>Pseudomonadati</taxon>
        <taxon>Pseudomonadota</taxon>
        <taxon>Alphaproteobacteria</taxon>
        <taxon>Hyphomicrobiales</taxon>
        <taxon>Rhizobiaceae</taxon>
        <taxon>Georhizobium</taxon>
    </lineage>
</organism>
<evidence type="ECO:0000256" key="1">
    <source>
        <dbReference type="ARBA" id="ARBA00022679"/>
    </source>
</evidence>
<dbReference type="OrthoDB" id="9801669at2"/>
<dbReference type="AlphaFoldDB" id="A0A3S9BAQ2"/>
<dbReference type="GO" id="GO:0005737">
    <property type="term" value="C:cytoplasm"/>
    <property type="evidence" value="ECO:0007669"/>
    <property type="project" value="TreeGrafter"/>
</dbReference>
<proteinExistence type="inferred from homology"/>
<dbReference type="InterPro" id="IPR016181">
    <property type="entry name" value="Acyl_CoA_acyltransferase"/>
</dbReference>
<dbReference type="Pfam" id="PF13302">
    <property type="entry name" value="Acetyltransf_3"/>
    <property type="match status" value="1"/>
</dbReference>
<dbReference type="Proteomes" id="UP000268192">
    <property type="component" value="Chromosome"/>
</dbReference>
<keyword evidence="6" id="KW-1185">Reference proteome</keyword>
<dbReference type="PROSITE" id="PS51186">
    <property type="entry name" value="GNAT"/>
    <property type="match status" value="1"/>
</dbReference>
<keyword evidence="2" id="KW-0012">Acyltransferase</keyword>
<dbReference type="RefSeq" id="WP_126013483.1">
    <property type="nucleotide sequence ID" value="NZ_CP032509.1"/>
</dbReference>
<evidence type="ECO:0000313" key="6">
    <source>
        <dbReference type="Proteomes" id="UP000268192"/>
    </source>
</evidence>
<dbReference type="SUPFAM" id="SSF55729">
    <property type="entry name" value="Acyl-CoA N-acyltransferases (Nat)"/>
    <property type="match status" value="1"/>
</dbReference>
<comment type="similarity">
    <text evidence="3">Belongs to the acetyltransferase family. RimJ subfamily.</text>
</comment>
<protein>
    <submittedName>
        <fullName evidence="5">N-acetyltransferase</fullName>
    </submittedName>
</protein>
<name>A0A3S9BAQ2_9HYPH</name>
<dbReference type="EMBL" id="CP032509">
    <property type="protein sequence ID" value="AZN73904.1"/>
    <property type="molecule type" value="Genomic_DNA"/>
</dbReference>